<feature type="domain" description="CobW C-terminal" evidence="6">
    <location>
        <begin position="243"/>
        <end position="333"/>
    </location>
</feature>
<dbReference type="InterPro" id="IPR003495">
    <property type="entry name" value="CobW/HypB/UreG_nucleotide-bd"/>
</dbReference>
<dbReference type="CDD" id="cd03112">
    <property type="entry name" value="CobW-like"/>
    <property type="match status" value="1"/>
</dbReference>
<keyword evidence="1" id="KW-0547">Nucleotide-binding</keyword>
<dbReference type="EMBL" id="JBHUEE010000002">
    <property type="protein sequence ID" value="MFD1717194.1"/>
    <property type="molecule type" value="Genomic_DNA"/>
</dbReference>
<evidence type="ECO:0000256" key="2">
    <source>
        <dbReference type="ARBA" id="ARBA00022801"/>
    </source>
</evidence>
<dbReference type="SUPFAM" id="SSF90002">
    <property type="entry name" value="Hypothetical protein YjiA, C-terminal domain"/>
    <property type="match status" value="1"/>
</dbReference>
<keyword evidence="2" id="KW-0378">Hydrolase</keyword>
<dbReference type="Pfam" id="PF02492">
    <property type="entry name" value="cobW"/>
    <property type="match status" value="1"/>
</dbReference>
<keyword evidence="8" id="KW-1185">Reference proteome</keyword>
<dbReference type="InterPro" id="IPR011629">
    <property type="entry name" value="CobW-like_C"/>
</dbReference>
<gene>
    <name evidence="7" type="ORF">ACFSE6_05070</name>
</gene>
<dbReference type="InterPro" id="IPR027417">
    <property type="entry name" value="P-loop_NTPase"/>
</dbReference>
<dbReference type="Gene3D" id="3.30.1220.10">
    <property type="entry name" value="CobW-like, C-terminal domain"/>
    <property type="match status" value="1"/>
</dbReference>
<reference evidence="8" key="1">
    <citation type="journal article" date="2019" name="Int. J. Syst. Evol. Microbiol.">
        <title>The Global Catalogue of Microorganisms (GCM) 10K type strain sequencing project: providing services to taxonomists for standard genome sequencing and annotation.</title>
        <authorList>
            <consortium name="The Broad Institute Genomics Platform"/>
            <consortium name="The Broad Institute Genome Sequencing Center for Infectious Disease"/>
            <person name="Wu L."/>
            <person name="Ma J."/>
        </authorList>
    </citation>
    <scope>NUCLEOTIDE SEQUENCE [LARGE SCALE GENOMIC DNA]</scope>
    <source>
        <strain evidence="8">JCM 17130</strain>
    </source>
</reference>
<evidence type="ECO:0000259" key="6">
    <source>
        <dbReference type="SMART" id="SM00833"/>
    </source>
</evidence>
<evidence type="ECO:0000256" key="4">
    <source>
        <dbReference type="ARBA" id="ARBA00034320"/>
    </source>
</evidence>
<evidence type="ECO:0000256" key="3">
    <source>
        <dbReference type="ARBA" id="ARBA00023186"/>
    </source>
</evidence>
<evidence type="ECO:0000313" key="8">
    <source>
        <dbReference type="Proteomes" id="UP001597277"/>
    </source>
</evidence>
<evidence type="ECO:0000313" key="7">
    <source>
        <dbReference type="EMBL" id="MFD1717194.1"/>
    </source>
</evidence>
<dbReference type="Pfam" id="PF07683">
    <property type="entry name" value="CobW_C"/>
    <property type="match status" value="1"/>
</dbReference>
<dbReference type="PANTHER" id="PTHR13748:SF62">
    <property type="entry name" value="COBW DOMAIN-CONTAINING PROTEIN"/>
    <property type="match status" value="1"/>
</dbReference>
<comment type="caution">
    <text evidence="7">The sequence shown here is derived from an EMBL/GenBank/DDBJ whole genome shotgun (WGS) entry which is preliminary data.</text>
</comment>
<keyword evidence="3" id="KW-0143">Chaperone</keyword>
<dbReference type="Proteomes" id="UP001597277">
    <property type="component" value="Unassembled WGS sequence"/>
</dbReference>
<dbReference type="PANTHER" id="PTHR13748">
    <property type="entry name" value="COBW-RELATED"/>
    <property type="match status" value="1"/>
</dbReference>
<evidence type="ECO:0000256" key="1">
    <source>
        <dbReference type="ARBA" id="ARBA00022741"/>
    </source>
</evidence>
<comment type="similarity">
    <text evidence="4">Belongs to the SIMIBI class G3E GTPase family. ZNG1 subfamily.</text>
</comment>
<comment type="catalytic activity">
    <reaction evidence="5">
        <text>GTP + H2O = GDP + phosphate + H(+)</text>
        <dbReference type="Rhea" id="RHEA:19669"/>
        <dbReference type="ChEBI" id="CHEBI:15377"/>
        <dbReference type="ChEBI" id="CHEBI:15378"/>
        <dbReference type="ChEBI" id="CHEBI:37565"/>
        <dbReference type="ChEBI" id="CHEBI:43474"/>
        <dbReference type="ChEBI" id="CHEBI:58189"/>
    </reaction>
    <physiologicalReaction direction="left-to-right" evidence="5">
        <dbReference type="Rhea" id="RHEA:19670"/>
    </physiologicalReaction>
</comment>
<accession>A0ABW4L5D5</accession>
<name>A0ABW4L5D5_9MICO</name>
<dbReference type="SMART" id="SM00833">
    <property type="entry name" value="CobW_C"/>
    <property type="match status" value="1"/>
</dbReference>
<evidence type="ECO:0000256" key="5">
    <source>
        <dbReference type="ARBA" id="ARBA00049117"/>
    </source>
</evidence>
<dbReference type="InterPro" id="IPR036627">
    <property type="entry name" value="CobW-likC_sf"/>
</dbReference>
<dbReference type="SUPFAM" id="SSF52540">
    <property type="entry name" value="P-loop containing nucleoside triphosphate hydrolases"/>
    <property type="match status" value="1"/>
</dbReference>
<proteinExistence type="inferred from homology"/>
<protein>
    <submittedName>
        <fullName evidence="7">CobW family GTP-binding protein</fullName>
    </submittedName>
</protein>
<organism evidence="7 8">
    <name type="scientific">Georgenia deserti</name>
    <dbReference type="NCBI Taxonomy" id="2093781"/>
    <lineage>
        <taxon>Bacteria</taxon>
        <taxon>Bacillati</taxon>
        <taxon>Actinomycetota</taxon>
        <taxon>Actinomycetes</taxon>
        <taxon>Micrococcales</taxon>
        <taxon>Bogoriellaceae</taxon>
        <taxon>Georgenia</taxon>
    </lineage>
</organism>
<dbReference type="RefSeq" id="WP_388002950.1">
    <property type="nucleotide sequence ID" value="NZ_JBHUEE010000002.1"/>
</dbReference>
<sequence length="356" mass="37534">MSRSDVRAPAAPARAGTVPVIGLTGYLGAGKTSLLNHLLRRPGARIGVVVNDFGELNVDAGLVTGQVDEPASISGGCLCCVSDTDELDFALARLTDPRLALDAIVIEASGLADPMALARLIRFSGIDRVRPGGIVDVVDATHHEETVDVDDEPPLRYAATSLVVVNKLDGVPAGERDVVVERVGARVRRRNPHAHVVGAVGGRVAPELLYDVASTQDEPDQLPIRQLMLDAHADGHPHEHVHAESVTVRADGPVAPGPLADLLEDPPREAYRLKGLVAVPARSAVRTYAVNVVGTSVHVATERTARPADGGGLVAIGTHLESAAVRERLRAALRPAPGTSDAAGFRRLQRLRRLSL</sequence>
<dbReference type="Gene3D" id="3.40.50.300">
    <property type="entry name" value="P-loop containing nucleotide triphosphate hydrolases"/>
    <property type="match status" value="1"/>
</dbReference>
<dbReference type="InterPro" id="IPR051316">
    <property type="entry name" value="Zinc-reg_GTPase_activator"/>
</dbReference>